<keyword evidence="1" id="KW-0560">Oxidoreductase</keyword>
<dbReference type="GO" id="GO:0071949">
    <property type="term" value="F:FAD binding"/>
    <property type="evidence" value="ECO:0007669"/>
    <property type="project" value="InterPro"/>
</dbReference>
<keyword evidence="6" id="KW-1185">Reference proteome</keyword>
<keyword evidence="2" id="KW-0503">Monooxygenase</keyword>
<feature type="region of interest" description="Disordered" evidence="3">
    <location>
        <begin position="175"/>
        <end position="216"/>
    </location>
</feature>
<dbReference type="AlphaFoldDB" id="B8C2G9"/>
<evidence type="ECO:0000313" key="6">
    <source>
        <dbReference type="Proteomes" id="UP000001449"/>
    </source>
</evidence>
<dbReference type="RefSeq" id="XP_002290197.1">
    <property type="nucleotide sequence ID" value="XM_002290161.1"/>
</dbReference>
<sequence length="646" mass="70275">MADSPTASSEEVPSAPPHTTVDDISNLEHHPLVIIGGGIGGLVLALCLDQVYNHSITTDDANGEPITSSSVKFPIHVYESTAEYSANAGGAIGLYPNGLRVLRNLSRGSSPSYLDSEHVKFGANCPNLLQNVRTAGCDYIYRRWMRHDGLQVAVAREDELLPDIKVDESEMAKLEVLDESEKGTGSRSSAVSRADSTKSQDVEGERANRRPHGGSFANAMGALEAMKDMSQNLSQRLSRISFTGSDATTTSAAGGSDKSTPRASRVVDTELLSLGIRRWKYQQVLYDQCKEVGIQFHMGKRLQSVTSIPASGEDGDAKSLLLFKDGSRITASLVIGADGINSKVRNYVTNPKPTAATTKQQEEYVPAYTGVTCLMGCASVPRIRGICFPSSATTKCHACYYPTRAPKEVDDEGNADDTVRPVSGDYEQVFQIYFPSPIERPDTWRTLTPTEAKEECRELAKKLREDGWDEQFLAPLESETLTGVLRVGLRSREALDVWHVGGSIGVASGEDNDDVGRAVLLGDAAHPPVPYIGQGAMMAMEDAGTLALLLARYCPLDTTNSPTVDFSLFKKAMHAYESLRVSRTKTILGSSVELGKTQQKRAESKLYNAWREWSIKAQVWAYGTLPVMRPGAASDYMTKVEEVVLE</sequence>
<dbReference type="SUPFAM" id="SSF51905">
    <property type="entry name" value="FAD/NAD(P)-binding domain"/>
    <property type="match status" value="1"/>
</dbReference>
<dbReference type="GeneID" id="7449587"/>
<protein>
    <recommendedName>
        <fullName evidence="4">FAD-binding domain-containing protein</fullName>
    </recommendedName>
</protein>
<dbReference type="InterPro" id="IPR050493">
    <property type="entry name" value="FAD-dep_Monooxygenase_BioMet"/>
</dbReference>
<dbReference type="PaxDb" id="35128-Thaps22671"/>
<dbReference type="InterPro" id="IPR036188">
    <property type="entry name" value="FAD/NAD-bd_sf"/>
</dbReference>
<feature type="domain" description="FAD-binding" evidence="4">
    <location>
        <begin position="277"/>
        <end position="350"/>
    </location>
</feature>
<dbReference type="PANTHER" id="PTHR13789:SF309">
    <property type="entry name" value="PUTATIVE (AFU_ORTHOLOGUE AFUA_6G14510)-RELATED"/>
    <property type="match status" value="1"/>
</dbReference>
<dbReference type="HOGENOM" id="CLU_424254_0_0_1"/>
<evidence type="ECO:0000259" key="4">
    <source>
        <dbReference type="Pfam" id="PF01494"/>
    </source>
</evidence>
<feature type="compositionally biased region" description="Polar residues" evidence="3">
    <location>
        <begin position="1"/>
        <end position="11"/>
    </location>
</feature>
<dbReference type="InParanoid" id="B8C2G9"/>
<feature type="region of interest" description="Disordered" evidence="3">
    <location>
        <begin position="1"/>
        <end position="23"/>
    </location>
</feature>
<dbReference type="Proteomes" id="UP000001449">
    <property type="component" value="Chromosome 5"/>
</dbReference>
<proteinExistence type="predicted"/>
<evidence type="ECO:0000256" key="1">
    <source>
        <dbReference type="ARBA" id="ARBA00023002"/>
    </source>
</evidence>
<evidence type="ECO:0000256" key="3">
    <source>
        <dbReference type="SAM" id="MobiDB-lite"/>
    </source>
</evidence>
<organism evidence="5 6">
    <name type="scientific">Thalassiosira pseudonana</name>
    <name type="common">Marine diatom</name>
    <name type="synonym">Cyclotella nana</name>
    <dbReference type="NCBI Taxonomy" id="35128"/>
    <lineage>
        <taxon>Eukaryota</taxon>
        <taxon>Sar</taxon>
        <taxon>Stramenopiles</taxon>
        <taxon>Ochrophyta</taxon>
        <taxon>Bacillariophyta</taxon>
        <taxon>Coscinodiscophyceae</taxon>
        <taxon>Thalassiosirophycidae</taxon>
        <taxon>Thalassiosirales</taxon>
        <taxon>Thalassiosiraceae</taxon>
        <taxon>Thalassiosira</taxon>
    </lineage>
</organism>
<gene>
    <name evidence="5" type="ORF">THAPSDRAFT_22671</name>
</gene>
<dbReference type="Pfam" id="PF01494">
    <property type="entry name" value="FAD_binding_3"/>
    <property type="match status" value="1"/>
</dbReference>
<feature type="compositionally biased region" description="Basic and acidic residues" evidence="3">
    <location>
        <begin position="175"/>
        <end position="184"/>
    </location>
</feature>
<dbReference type="eggNOG" id="KOG2614">
    <property type="taxonomic scope" value="Eukaryota"/>
</dbReference>
<name>B8C2G9_THAPS</name>
<dbReference type="Gene3D" id="3.50.50.60">
    <property type="entry name" value="FAD/NAD(P)-binding domain"/>
    <property type="match status" value="2"/>
</dbReference>
<reference evidence="5 6" key="2">
    <citation type="journal article" date="2008" name="Nature">
        <title>The Phaeodactylum genome reveals the evolutionary history of diatom genomes.</title>
        <authorList>
            <person name="Bowler C."/>
            <person name="Allen A.E."/>
            <person name="Badger J.H."/>
            <person name="Grimwood J."/>
            <person name="Jabbari K."/>
            <person name="Kuo A."/>
            <person name="Maheswari U."/>
            <person name="Martens C."/>
            <person name="Maumus F."/>
            <person name="Otillar R.P."/>
            <person name="Rayko E."/>
            <person name="Salamov A."/>
            <person name="Vandepoele K."/>
            <person name="Beszteri B."/>
            <person name="Gruber A."/>
            <person name="Heijde M."/>
            <person name="Katinka M."/>
            <person name="Mock T."/>
            <person name="Valentin K."/>
            <person name="Verret F."/>
            <person name="Berges J.A."/>
            <person name="Brownlee C."/>
            <person name="Cadoret J.P."/>
            <person name="Chiovitti A."/>
            <person name="Choi C.J."/>
            <person name="Coesel S."/>
            <person name="De Martino A."/>
            <person name="Detter J.C."/>
            <person name="Durkin C."/>
            <person name="Falciatore A."/>
            <person name="Fournet J."/>
            <person name="Haruta M."/>
            <person name="Huysman M.J."/>
            <person name="Jenkins B.D."/>
            <person name="Jiroutova K."/>
            <person name="Jorgensen R.E."/>
            <person name="Joubert Y."/>
            <person name="Kaplan A."/>
            <person name="Kroger N."/>
            <person name="Kroth P.G."/>
            <person name="La Roche J."/>
            <person name="Lindquist E."/>
            <person name="Lommer M."/>
            <person name="Martin-Jezequel V."/>
            <person name="Lopez P.J."/>
            <person name="Lucas S."/>
            <person name="Mangogna M."/>
            <person name="McGinnis K."/>
            <person name="Medlin L.K."/>
            <person name="Montsant A."/>
            <person name="Oudot-Le Secq M.P."/>
            <person name="Napoli C."/>
            <person name="Obornik M."/>
            <person name="Parker M.S."/>
            <person name="Petit J.L."/>
            <person name="Porcel B.M."/>
            <person name="Poulsen N."/>
            <person name="Robison M."/>
            <person name="Rychlewski L."/>
            <person name="Rynearson T.A."/>
            <person name="Schmutz J."/>
            <person name="Shapiro H."/>
            <person name="Siaut M."/>
            <person name="Stanley M."/>
            <person name="Sussman M.R."/>
            <person name="Taylor A.R."/>
            <person name="Vardi A."/>
            <person name="von Dassow P."/>
            <person name="Vyverman W."/>
            <person name="Willis A."/>
            <person name="Wyrwicz L.S."/>
            <person name="Rokhsar D.S."/>
            <person name="Weissenbach J."/>
            <person name="Armbrust E.V."/>
            <person name="Green B.R."/>
            <person name="Van de Peer Y."/>
            <person name="Grigoriev I.V."/>
        </authorList>
    </citation>
    <scope>NUCLEOTIDE SEQUENCE [LARGE SCALE GENOMIC DNA]</scope>
    <source>
        <strain evidence="5 6">CCMP1335</strain>
    </source>
</reference>
<evidence type="ECO:0000313" key="5">
    <source>
        <dbReference type="EMBL" id="EED91949.1"/>
    </source>
</evidence>
<dbReference type="EMBL" id="CM000642">
    <property type="protein sequence ID" value="EED91949.1"/>
    <property type="molecule type" value="Genomic_DNA"/>
</dbReference>
<dbReference type="KEGG" id="tps:THAPSDRAFT_22671"/>
<dbReference type="PANTHER" id="PTHR13789">
    <property type="entry name" value="MONOOXYGENASE"/>
    <property type="match status" value="1"/>
</dbReference>
<dbReference type="InterPro" id="IPR002938">
    <property type="entry name" value="FAD-bd"/>
</dbReference>
<feature type="compositionally biased region" description="Basic and acidic residues" evidence="3">
    <location>
        <begin position="195"/>
        <end position="208"/>
    </location>
</feature>
<dbReference type="GO" id="GO:0004497">
    <property type="term" value="F:monooxygenase activity"/>
    <property type="evidence" value="ECO:0000318"/>
    <property type="project" value="GO_Central"/>
</dbReference>
<accession>B8C2G9</accession>
<reference evidence="5 6" key="1">
    <citation type="journal article" date="2004" name="Science">
        <title>The genome of the diatom Thalassiosira pseudonana: ecology, evolution, and metabolism.</title>
        <authorList>
            <person name="Armbrust E.V."/>
            <person name="Berges J.A."/>
            <person name="Bowler C."/>
            <person name="Green B.R."/>
            <person name="Martinez D."/>
            <person name="Putnam N.H."/>
            <person name="Zhou S."/>
            <person name="Allen A.E."/>
            <person name="Apt K.E."/>
            <person name="Bechner M."/>
            <person name="Brzezinski M.A."/>
            <person name="Chaal B.K."/>
            <person name="Chiovitti A."/>
            <person name="Davis A.K."/>
            <person name="Demarest M.S."/>
            <person name="Detter J.C."/>
            <person name="Glavina T."/>
            <person name="Goodstein D."/>
            <person name="Hadi M.Z."/>
            <person name="Hellsten U."/>
            <person name="Hildebrand M."/>
            <person name="Jenkins B.D."/>
            <person name="Jurka J."/>
            <person name="Kapitonov V.V."/>
            <person name="Kroger N."/>
            <person name="Lau W.W."/>
            <person name="Lane T.W."/>
            <person name="Larimer F.W."/>
            <person name="Lippmeier J.C."/>
            <person name="Lucas S."/>
            <person name="Medina M."/>
            <person name="Montsant A."/>
            <person name="Obornik M."/>
            <person name="Parker M.S."/>
            <person name="Palenik B."/>
            <person name="Pazour G.J."/>
            <person name="Richardson P.M."/>
            <person name="Rynearson T.A."/>
            <person name="Saito M.A."/>
            <person name="Schwartz D.C."/>
            <person name="Thamatrakoln K."/>
            <person name="Valentin K."/>
            <person name="Vardi A."/>
            <person name="Wilkerson F.P."/>
            <person name="Rokhsar D.S."/>
        </authorList>
    </citation>
    <scope>NUCLEOTIDE SEQUENCE [LARGE SCALE GENOMIC DNA]</scope>
    <source>
        <strain evidence="5 6">CCMP1335</strain>
    </source>
</reference>
<evidence type="ECO:0000256" key="2">
    <source>
        <dbReference type="ARBA" id="ARBA00023033"/>
    </source>
</evidence>
<dbReference type="OMA" id="ATTKCHA"/>